<gene>
    <name evidence="1" type="ORF">L2E82_49013</name>
</gene>
<organism evidence="1 2">
    <name type="scientific">Cichorium intybus</name>
    <name type="common">Chicory</name>
    <dbReference type="NCBI Taxonomy" id="13427"/>
    <lineage>
        <taxon>Eukaryota</taxon>
        <taxon>Viridiplantae</taxon>
        <taxon>Streptophyta</taxon>
        <taxon>Embryophyta</taxon>
        <taxon>Tracheophyta</taxon>
        <taxon>Spermatophyta</taxon>
        <taxon>Magnoliopsida</taxon>
        <taxon>eudicotyledons</taxon>
        <taxon>Gunneridae</taxon>
        <taxon>Pentapetalae</taxon>
        <taxon>asterids</taxon>
        <taxon>campanulids</taxon>
        <taxon>Asterales</taxon>
        <taxon>Asteraceae</taxon>
        <taxon>Cichorioideae</taxon>
        <taxon>Cichorieae</taxon>
        <taxon>Cichoriinae</taxon>
        <taxon>Cichorium</taxon>
    </lineage>
</organism>
<keyword evidence="2" id="KW-1185">Reference proteome</keyword>
<evidence type="ECO:0000313" key="1">
    <source>
        <dbReference type="EMBL" id="KAI3690805.1"/>
    </source>
</evidence>
<proteinExistence type="predicted"/>
<reference evidence="2" key="1">
    <citation type="journal article" date="2022" name="Mol. Ecol. Resour.">
        <title>The genomes of chicory, endive, great burdock and yacon provide insights into Asteraceae palaeo-polyploidization history and plant inulin production.</title>
        <authorList>
            <person name="Fan W."/>
            <person name="Wang S."/>
            <person name="Wang H."/>
            <person name="Wang A."/>
            <person name="Jiang F."/>
            <person name="Liu H."/>
            <person name="Zhao H."/>
            <person name="Xu D."/>
            <person name="Zhang Y."/>
        </authorList>
    </citation>
    <scope>NUCLEOTIDE SEQUENCE [LARGE SCALE GENOMIC DNA]</scope>
    <source>
        <strain evidence="2">cv. Punajuju</strain>
    </source>
</reference>
<dbReference type="Proteomes" id="UP001055811">
    <property type="component" value="Linkage Group LG09"/>
</dbReference>
<evidence type="ECO:0000313" key="2">
    <source>
        <dbReference type="Proteomes" id="UP001055811"/>
    </source>
</evidence>
<sequence>MHKREQDLEWESVFLKGSESVNKRDGEVMTVREPTTNTHMFLLRYLTAAQSVSGGCREGCVSEDKELYRRCRGRTQCDGSKVDEKLVETSPPVLEVEGQDCWVLVPENEACRRRREW</sequence>
<reference evidence="1 2" key="2">
    <citation type="journal article" date="2022" name="Mol. Ecol. Resour.">
        <title>The genomes of chicory, endive, great burdock and yacon provide insights into Asteraceae paleo-polyploidization history and plant inulin production.</title>
        <authorList>
            <person name="Fan W."/>
            <person name="Wang S."/>
            <person name="Wang H."/>
            <person name="Wang A."/>
            <person name="Jiang F."/>
            <person name="Liu H."/>
            <person name="Zhao H."/>
            <person name="Xu D."/>
            <person name="Zhang Y."/>
        </authorList>
    </citation>
    <scope>NUCLEOTIDE SEQUENCE [LARGE SCALE GENOMIC DNA]</scope>
    <source>
        <strain evidence="2">cv. Punajuju</strain>
        <tissue evidence="1">Leaves</tissue>
    </source>
</reference>
<protein>
    <submittedName>
        <fullName evidence="1">Uncharacterized protein</fullName>
    </submittedName>
</protein>
<name>A0ACB8Z3G9_CICIN</name>
<comment type="caution">
    <text evidence="1">The sequence shown here is derived from an EMBL/GenBank/DDBJ whole genome shotgun (WGS) entry which is preliminary data.</text>
</comment>
<accession>A0ACB8Z3G9</accession>
<dbReference type="EMBL" id="CM042017">
    <property type="protein sequence ID" value="KAI3690805.1"/>
    <property type="molecule type" value="Genomic_DNA"/>
</dbReference>